<dbReference type="InterPro" id="IPR042243">
    <property type="entry name" value="HypD_1"/>
</dbReference>
<dbReference type="PIRSF" id="PIRSF005622">
    <property type="entry name" value="Hydrgn_mat_hypD"/>
    <property type="match status" value="1"/>
</dbReference>
<evidence type="ECO:0000256" key="2">
    <source>
        <dbReference type="ARBA" id="ARBA00022723"/>
    </source>
</evidence>
<reference evidence="5 6" key="1">
    <citation type="submission" date="2017-07" db="EMBL/GenBank/DDBJ databases">
        <title>Phenotypical and genomic characterization of a clinical isolate of Shewanella bicestrii sp. nov. producing an extended-spectrum beta-lactamase and a new oxacillinase variant.</title>
        <authorList>
            <person name="Jousset A.B."/>
            <person name="Bonnin R.A."/>
            <person name="Girlich D."/>
            <person name="Dabos L."/>
            <person name="Potron A."/>
            <person name="Dortet L."/>
            <person name="Glaser P."/>
            <person name="Naas T."/>
        </authorList>
    </citation>
    <scope>NUCLEOTIDE SEQUENCE [LARGE SCALE GENOMIC DNA]</scope>
    <source>
        <strain evidence="5 6">JAB-1</strain>
    </source>
</reference>
<dbReference type="GO" id="GO:0070025">
    <property type="term" value="F:carbon monoxide binding"/>
    <property type="evidence" value="ECO:0007669"/>
    <property type="project" value="TreeGrafter"/>
</dbReference>
<dbReference type="PANTHER" id="PTHR30149:SF0">
    <property type="entry name" value="HYDROGENASE MATURATION FACTOR HYPD"/>
    <property type="match status" value="1"/>
</dbReference>
<protein>
    <recommendedName>
        <fullName evidence="4">Hydrogenase maturation factor</fullName>
    </recommendedName>
</protein>
<dbReference type="KEGG" id="sbj:CF168_11385"/>
<dbReference type="GO" id="GO:0005506">
    <property type="term" value="F:iron ion binding"/>
    <property type="evidence" value="ECO:0007669"/>
    <property type="project" value="TreeGrafter"/>
</dbReference>
<dbReference type="InterPro" id="IPR042244">
    <property type="entry name" value="HypD_2_sf"/>
</dbReference>
<dbReference type="InterPro" id="IPR002780">
    <property type="entry name" value="Hyd_form_HypD"/>
</dbReference>
<evidence type="ECO:0000256" key="4">
    <source>
        <dbReference type="PIRNR" id="PIRNR005622"/>
    </source>
</evidence>
<dbReference type="NCBIfam" id="TIGR00075">
    <property type="entry name" value="hypD"/>
    <property type="match status" value="1"/>
</dbReference>
<dbReference type="Pfam" id="PF01924">
    <property type="entry name" value="HypD"/>
    <property type="match status" value="1"/>
</dbReference>
<dbReference type="GO" id="GO:0051604">
    <property type="term" value="P:protein maturation"/>
    <property type="evidence" value="ECO:0007669"/>
    <property type="project" value="TreeGrafter"/>
</dbReference>
<dbReference type="PANTHER" id="PTHR30149">
    <property type="entry name" value="HYDROGENASE PROTEIN ASSEMBLY PROTEIN HYPD"/>
    <property type="match status" value="1"/>
</dbReference>
<keyword evidence="3" id="KW-0408">Iron</keyword>
<keyword evidence="6" id="KW-1185">Reference proteome</keyword>
<dbReference type="Gene3D" id="6.10.20.100">
    <property type="match status" value="1"/>
</dbReference>
<dbReference type="GO" id="GO:0051539">
    <property type="term" value="F:4 iron, 4 sulfur cluster binding"/>
    <property type="evidence" value="ECO:0007669"/>
    <property type="project" value="TreeGrafter"/>
</dbReference>
<proteinExistence type="inferred from homology"/>
<dbReference type="Proteomes" id="UP000198367">
    <property type="component" value="Chromosome"/>
</dbReference>
<evidence type="ECO:0000313" key="6">
    <source>
        <dbReference type="Proteomes" id="UP000198367"/>
    </source>
</evidence>
<organism evidence="5 6">
    <name type="scientific">Shewanella bicestrii</name>
    <dbReference type="NCBI Taxonomy" id="2018305"/>
    <lineage>
        <taxon>Bacteria</taxon>
        <taxon>Pseudomonadati</taxon>
        <taxon>Pseudomonadota</taxon>
        <taxon>Gammaproteobacteria</taxon>
        <taxon>Alteromonadales</taxon>
        <taxon>Shewanellaceae</taxon>
        <taxon>Shewanella</taxon>
    </lineage>
</organism>
<keyword evidence="2" id="KW-0479">Metal-binding</keyword>
<name>A0A220UMM5_9GAMM</name>
<evidence type="ECO:0000256" key="3">
    <source>
        <dbReference type="ARBA" id="ARBA00023004"/>
    </source>
</evidence>
<dbReference type="RefSeq" id="WP_011622585.1">
    <property type="nucleotide sequence ID" value="NZ_CP022358.1"/>
</dbReference>
<sequence>MLDLKQLYQGFRDPDTIASFAEDIAKCARTLKEPINIMEVCGGHTHTIMKYGLLDLLPENIEFIHGPGCPVCVMPKERIDQAAVLAQQENVILVTLGDMIRVPGSQGSLASFRAKGCDIRPIYDPLDTLKIARDNPDKTVVFFAIGFETSTPMTAVLLQLAEQEKLANLLFHINHVLVPPAIDAVMHDPKARVNAFIGPAHVSVISGAKIYRPAVEQYGTPVVVSGFEPVDVMESILRIVRQKVAGTALLDIQYSRAVSEEGNLAAQAKVDQFFQTRPQFRWRGLGPIPNSALELRPEYAHRDAEKYFKDRLPVKEIDDHKACQCGDILRGLAKPKDCKVFGRGCNPETPLGSCMVSSEGACNAYYRYQGIDSKEPHHG</sequence>
<dbReference type="Gene3D" id="3.40.50.11750">
    <property type="entry name" value="HypD, alpha/beta domain 1"/>
    <property type="match status" value="2"/>
</dbReference>
<gene>
    <name evidence="5" type="ORF">CF168_11385</name>
</gene>
<accession>A0A220UMM5</accession>
<evidence type="ECO:0000313" key="5">
    <source>
        <dbReference type="EMBL" id="ASK69428.1"/>
    </source>
</evidence>
<evidence type="ECO:0000256" key="1">
    <source>
        <dbReference type="ARBA" id="ARBA00007888"/>
    </source>
</evidence>
<comment type="similarity">
    <text evidence="1 4">Belongs to the HypD family.</text>
</comment>
<dbReference type="EMBL" id="CP022358">
    <property type="protein sequence ID" value="ASK69428.1"/>
    <property type="molecule type" value="Genomic_DNA"/>
</dbReference>
<dbReference type="AlphaFoldDB" id="A0A220UMM5"/>